<evidence type="ECO:0000313" key="3">
    <source>
        <dbReference type="EMBL" id="KIK56932.1"/>
    </source>
</evidence>
<dbReference type="OrthoDB" id="2998174at2759"/>
<dbReference type="EMBL" id="KN834794">
    <property type="protein sequence ID" value="KIK56932.1"/>
    <property type="molecule type" value="Genomic_DNA"/>
</dbReference>
<comment type="similarity">
    <text evidence="1">Belongs to the trichodiene synthase family.</text>
</comment>
<protein>
    <recommendedName>
        <fullName evidence="5">Terpene synthase</fullName>
    </recommendedName>
</protein>
<evidence type="ECO:0000256" key="1">
    <source>
        <dbReference type="ARBA" id="ARBA00007946"/>
    </source>
</evidence>
<proteinExistence type="inferred from homology"/>
<dbReference type="Pfam" id="PF06330">
    <property type="entry name" value="TRI5"/>
    <property type="match status" value="1"/>
</dbReference>
<organism evidence="3 4">
    <name type="scientific">Collybiopsis luxurians FD-317 M1</name>
    <dbReference type="NCBI Taxonomy" id="944289"/>
    <lineage>
        <taxon>Eukaryota</taxon>
        <taxon>Fungi</taxon>
        <taxon>Dikarya</taxon>
        <taxon>Basidiomycota</taxon>
        <taxon>Agaricomycotina</taxon>
        <taxon>Agaricomycetes</taxon>
        <taxon>Agaricomycetidae</taxon>
        <taxon>Agaricales</taxon>
        <taxon>Marasmiineae</taxon>
        <taxon>Omphalotaceae</taxon>
        <taxon>Collybiopsis</taxon>
        <taxon>Collybiopsis luxurians</taxon>
    </lineage>
</organism>
<evidence type="ECO:0008006" key="5">
    <source>
        <dbReference type="Google" id="ProtNLM"/>
    </source>
</evidence>
<name>A0A0D0CFR0_9AGAR</name>
<gene>
    <name evidence="3" type="ORF">GYMLUDRAFT_1012408</name>
</gene>
<dbReference type="HOGENOM" id="CLU_052212_0_2_1"/>
<dbReference type="Gene3D" id="1.10.600.10">
    <property type="entry name" value="Farnesyl Diphosphate Synthase"/>
    <property type="match status" value="1"/>
</dbReference>
<dbReference type="Proteomes" id="UP000053593">
    <property type="component" value="Unassembled WGS sequence"/>
</dbReference>
<dbReference type="GO" id="GO:0016838">
    <property type="term" value="F:carbon-oxygen lyase activity, acting on phosphates"/>
    <property type="evidence" value="ECO:0007669"/>
    <property type="project" value="InterPro"/>
</dbReference>
<dbReference type="AlphaFoldDB" id="A0A0D0CFR0"/>
<dbReference type="InterPro" id="IPR024652">
    <property type="entry name" value="Trichodiene_synth"/>
</dbReference>
<sequence>MSITKEEIGSALQSFLSRCSVTYREVPMDLSFLKLCYTEARKREYMVEGSEEMKPFIPTGVAIAITTYAHLENISIRVWMALITAAATYCDDKFLKDTKSLDMFYSRILRGQPQEDRVLDAFVDLLEETYRYYPPATAGIMVSSMINLVNAVLLDYQTAGMKVSAAANNYPMFTRRLSGVGELYGIAAFPPEVRVEAFIQAVPDLSTLVINGNDILSFYKEEMVGESGNYISLLAKSRGCQKQDVFHDLIQEVVEAHKRILRILDSDKAALDAYSKFVPGYMEFHFAEERRYHLGQLMSSRLASVDDALDA</sequence>
<dbReference type="InterPro" id="IPR008949">
    <property type="entry name" value="Isoprenoid_synthase_dom_sf"/>
</dbReference>
<accession>A0A0D0CFR0</accession>
<dbReference type="SFLD" id="SFLDG01021">
    <property type="entry name" value="Trichodiene_Synthase_Like"/>
    <property type="match status" value="1"/>
</dbReference>
<evidence type="ECO:0000256" key="2">
    <source>
        <dbReference type="ARBA" id="ARBA00023239"/>
    </source>
</evidence>
<dbReference type="SUPFAM" id="SSF48576">
    <property type="entry name" value="Terpenoid synthases"/>
    <property type="match status" value="1"/>
</dbReference>
<keyword evidence="2" id="KW-0456">Lyase</keyword>
<dbReference type="SFLD" id="SFLDS00005">
    <property type="entry name" value="Isoprenoid_Synthase_Type_I"/>
    <property type="match status" value="1"/>
</dbReference>
<evidence type="ECO:0000313" key="4">
    <source>
        <dbReference type="Proteomes" id="UP000053593"/>
    </source>
</evidence>
<keyword evidence="4" id="KW-1185">Reference proteome</keyword>
<reference evidence="3 4" key="1">
    <citation type="submission" date="2014-04" db="EMBL/GenBank/DDBJ databases">
        <title>Evolutionary Origins and Diversification of the Mycorrhizal Mutualists.</title>
        <authorList>
            <consortium name="DOE Joint Genome Institute"/>
            <consortium name="Mycorrhizal Genomics Consortium"/>
            <person name="Kohler A."/>
            <person name="Kuo A."/>
            <person name="Nagy L.G."/>
            <person name="Floudas D."/>
            <person name="Copeland A."/>
            <person name="Barry K.W."/>
            <person name="Cichocki N."/>
            <person name="Veneault-Fourrey C."/>
            <person name="LaButti K."/>
            <person name="Lindquist E.A."/>
            <person name="Lipzen A."/>
            <person name="Lundell T."/>
            <person name="Morin E."/>
            <person name="Murat C."/>
            <person name="Riley R."/>
            <person name="Ohm R."/>
            <person name="Sun H."/>
            <person name="Tunlid A."/>
            <person name="Henrissat B."/>
            <person name="Grigoriev I.V."/>
            <person name="Hibbett D.S."/>
            <person name="Martin F."/>
        </authorList>
    </citation>
    <scope>NUCLEOTIDE SEQUENCE [LARGE SCALE GENOMIC DNA]</scope>
    <source>
        <strain evidence="3 4">FD-317 M1</strain>
    </source>
</reference>